<organism evidence="2">
    <name type="scientific">Arundo donax</name>
    <name type="common">Giant reed</name>
    <name type="synonym">Donax arundinaceus</name>
    <dbReference type="NCBI Taxonomy" id="35708"/>
    <lineage>
        <taxon>Eukaryota</taxon>
        <taxon>Viridiplantae</taxon>
        <taxon>Streptophyta</taxon>
        <taxon>Embryophyta</taxon>
        <taxon>Tracheophyta</taxon>
        <taxon>Spermatophyta</taxon>
        <taxon>Magnoliopsida</taxon>
        <taxon>Liliopsida</taxon>
        <taxon>Poales</taxon>
        <taxon>Poaceae</taxon>
        <taxon>PACMAD clade</taxon>
        <taxon>Arundinoideae</taxon>
        <taxon>Arundineae</taxon>
        <taxon>Arundo</taxon>
    </lineage>
</organism>
<dbReference type="EMBL" id="GBRH01231417">
    <property type="protein sequence ID" value="JAD66478.1"/>
    <property type="molecule type" value="Transcribed_RNA"/>
</dbReference>
<reference evidence="2" key="1">
    <citation type="submission" date="2014-09" db="EMBL/GenBank/DDBJ databases">
        <authorList>
            <person name="Magalhaes I.L.F."/>
            <person name="Oliveira U."/>
            <person name="Santos F.R."/>
            <person name="Vidigal T.H.D.A."/>
            <person name="Brescovit A.D."/>
            <person name="Santos A.J."/>
        </authorList>
    </citation>
    <scope>NUCLEOTIDE SEQUENCE</scope>
    <source>
        <tissue evidence="2">Shoot tissue taken approximately 20 cm above the soil surface</tissue>
    </source>
</reference>
<evidence type="ECO:0000256" key="1">
    <source>
        <dbReference type="SAM" id="MobiDB-lite"/>
    </source>
</evidence>
<protein>
    <submittedName>
        <fullName evidence="2">Uncharacterized protein</fullName>
    </submittedName>
</protein>
<accession>A0A0A9BW96</accession>
<dbReference type="InterPro" id="IPR039306">
    <property type="entry name" value="MYOB"/>
</dbReference>
<name>A0A0A9BW96_ARUDO</name>
<evidence type="ECO:0000313" key="2">
    <source>
        <dbReference type="EMBL" id="JAD66478.1"/>
    </source>
</evidence>
<dbReference type="PANTHER" id="PTHR31448">
    <property type="entry name" value="MYOSIN-BINDING PROTEIN 2"/>
    <property type="match status" value="1"/>
</dbReference>
<sequence>MENFQLDGPSPDQEHLSGESTSVQQRDENETVEENRKDKCSCPPLDNYKDVTSLKNEISLLNKRLKAVEADQEFLKKVLSSLTYGSDGLQFVQEITSHLAELRRVVMQ</sequence>
<dbReference type="PANTHER" id="PTHR31448:SF45">
    <property type="entry name" value="EXPRESSED PROTEIN"/>
    <property type="match status" value="1"/>
</dbReference>
<dbReference type="AlphaFoldDB" id="A0A0A9BW96"/>
<feature type="region of interest" description="Disordered" evidence="1">
    <location>
        <begin position="1"/>
        <end position="43"/>
    </location>
</feature>
<proteinExistence type="predicted"/>
<dbReference type="GO" id="GO:0017022">
    <property type="term" value="F:myosin binding"/>
    <property type="evidence" value="ECO:0007669"/>
    <property type="project" value="InterPro"/>
</dbReference>
<reference evidence="2" key="2">
    <citation type="journal article" date="2015" name="Data Brief">
        <title>Shoot transcriptome of the giant reed, Arundo donax.</title>
        <authorList>
            <person name="Barrero R.A."/>
            <person name="Guerrero F.D."/>
            <person name="Moolhuijzen P."/>
            <person name="Goolsby J.A."/>
            <person name="Tidwell J."/>
            <person name="Bellgard S.E."/>
            <person name="Bellgard M.I."/>
        </authorList>
    </citation>
    <scope>NUCLEOTIDE SEQUENCE</scope>
    <source>
        <tissue evidence="2">Shoot tissue taken approximately 20 cm above the soil surface</tissue>
    </source>
</reference>
<feature type="compositionally biased region" description="Basic and acidic residues" evidence="1">
    <location>
        <begin position="25"/>
        <end position="40"/>
    </location>
</feature>